<keyword evidence="4 6" id="KW-0732">Signal</keyword>
<evidence type="ECO:0000256" key="1">
    <source>
        <dbReference type="ARBA" id="ARBA00004613"/>
    </source>
</evidence>
<sequence>MQIKALTVVLATLFALGPGQALGAQVPMSGGRLADTKVPVLLGVMSACPDALVCESVFNHVIQRVGDKVDLSLTFIGTPNASEPDFGVTCMHGAVECAGNVQELCAMKYTERSMWWRFIQCQNFKGRDEVGKPETALKCAKAVDIDWENSDVGQCAGTDGSGKGEEGVQLLLESVKNTTNLGIEKSCTVLISGKQVCIRDGTWKACEGGHAPEDFIRQINEEYTRLNTASSGME</sequence>
<name>K5V8L5_PHACS</name>
<protein>
    <submittedName>
        <fullName evidence="7">Uncharacterized protein</fullName>
    </submittedName>
</protein>
<feature type="chain" id="PRO_5003884602" evidence="6">
    <location>
        <begin position="22"/>
        <end position="234"/>
    </location>
</feature>
<keyword evidence="3" id="KW-0964">Secreted</keyword>
<evidence type="ECO:0000313" key="7">
    <source>
        <dbReference type="EMBL" id="EKM59166.1"/>
    </source>
</evidence>
<accession>K5V8L5</accession>
<evidence type="ECO:0000256" key="2">
    <source>
        <dbReference type="ARBA" id="ARBA00005679"/>
    </source>
</evidence>
<dbReference type="PANTHER" id="PTHR13234">
    <property type="entry name" value="GAMMA-INTERFERON INDUCIBLE LYSOSOMAL THIOL REDUCTASE GILT"/>
    <property type="match status" value="1"/>
</dbReference>
<evidence type="ECO:0000256" key="5">
    <source>
        <dbReference type="ARBA" id="ARBA00023180"/>
    </source>
</evidence>
<dbReference type="RefSeq" id="XP_007391737.1">
    <property type="nucleotide sequence ID" value="XM_007391675.1"/>
</dbReference>
<dbReference type="HOGENOM" id="CLU_072148_2_1_1"/>
<keyword evidence="5" id="KW-0325">Glycoprotein</keyword>
<feature type="signal peptide" evidence="6">
    <location>
        <begin position="1"/>
        <end position="21"/>
    </location>
</feature>
<dbReference type="KEGG" id="pco:PHACADRAFT_249426"/>
<dbReference type="InterPro" id="IPR004911">
    <property type="entry name" value="Interferon-induced_GILT"/>
</dbReference>
<evidence type="ECO:0000256" key="3">
    <source>
        <dbReference type="ARBA" id="ARBA00022525"/>
    </source>
</evidence>
<dbReference type="OrthoDB" id="958254at2759"/>
<evidence type="ECO:0000313" key="8">
    <source>
        <dbReference type="Proteomes" id="UP000008370"/>
    </source>
</evidence>
<proteinExistence type="inferred from homology"/>
<dbReference type="Proteomes" id="UP000008370">
    <property type="component" value="Unassembled WGS sequence"/>
</dbReference>
<dbReference type="InParanoid" id="K5V8L5"/>
<dbReference type="STRING" id="650164.K5V8L5"/>
<dbReference type="GO" id="GO:0005576">
    <property type="term" value="C:extracellular region"/>
    <property type="evidence" value="ECO:0007669"/>
    <property type="project" value="UniProtKB-SubCell"/>
</dbReference>
<dbReference type="GO" id="GO:0016671">
    <property type="term" value="F:oxidoreductase activity, acting on a sulfur group of donors, disulfide as acceptor"/>
    <property type="evidence" value="ECO:0007669"/>
    <property type="project" value="InterPro"/>
</dbReference>
<keyword evidence="8" id="KW-1185">Reference proteome</keyword>
<comment type="subcellular location">
    <subcellularLocation>
        <location evidence="1">Secreted</location>
    </subcellularLocation>
</comment>
<dbReference type="AlphaFoldDB" id="K5V8L5"/>
<dbReference type="PANTHER" id="PTHR13234:SF8">
    <property type="entry name" value="GAMMA-INTERFERON-INDUCIBLE LYSOSOMAL THIOL REDUCTASE"/>
    <property type="match status" value="1"/>
</dbReference>
<evidence type="ECO:0000256" key="6">
    <source>
        <dbReference type="SAM" id="SignalP"/>
    </source>
</evidence>
<organism evidence="7 8">
    <name type="scientific">Phanerochaete carnosa (strain HHB-10118-sp)</name>
    <name type="common">White-rot fungus</name>
    <name type="synonym">Peniophora carnosa</name>
    <dbReference type="NCBI Taxonomy" id="650164"/>
    <lineage>
        <taxon>Eukaryota</taxon>
        <taxon>Fungi</taxon>
        <taxon>Dikarya</taxon>
        <taxon>Basidiomycota</taxon>
        <taxon>Agaricomycotina</taxon>
        <taxon>Agaricomycetes</taxon>
        <taxon>Polyporales</taxon>
        <taxon>Phanerochaetaceae</taxon>
        <taxon>Phanerochaete</taxon>
    </lineage>
</organism>
<comment type="similarity">
    <text evidence="2">Belongs to the GILT family.</text>
</comment>
<gene>
    <name evidence="7" type="ORF">PHACADRAFT_249426</name>
</gene>
<reference evidence="7 8" key="1">
    <citation type="journal article" date="2012" name="BMC Genomics">
        <title>Comparative genomics of the white-rot fungi, Phanerochaete carnosa and P. chrysosporium, to elucidate the genetic basis of the distinct wood types they colonize.</title>
        <authorList>
            <person name="Suzuki H."/>
            <person name="MacDonald J."/>
            <person name="Syed K."/>
            <person name="Salamov A."/>
            <person name="Hori C."/>
            <person name="Aerts A."/>
            <person name="Henrissat B."/>
            <person name="Wiebenga A."/>
            <person name="vanKuyk P.A."/>
            <person name="Barry K."/>
            <person name="Lindquist E."/>
            <person name="LaButti K."/>
            <person name="Lapidus A."/>
            <person name="Lucas S."/>
            <person name="Coutinho P."/>
            <person name="Gong Y."/>
            <person name="Samejima M."/>
            <person name="Mahadevan R."/>
            <person name="Abou-Zaid M."/>
            <person name="de Vries R.P."/>
            <person name="Igarashi K."/>
            <person name="Yadav J.S."/>
            <person name="Grigoriev I.V."/>
            <person name="Master E.R."/>
        </authorList>
    </citation>
    <scope>NUCLEOTIDE SEQUENCE [LARGE SCALE GENOMIC DNA]</scope>
    <source>
        <strain evidence="7 8">HHB-10118-sp</strain>
    </source>
</reference>
<dbReference type="EMBL" id="JH930469">
    <property type="protein sequence ID" value="EKM59166.1"/>
    <property type="molecule type" value="Genomic_DNA"/>
</dbReference>
<dbReference type="GeneID" id="18914667"/>
<evidence type="ECO:0000256" key="4">
    <source>
        <dbReference type="ARBA" id="ARBA00022729"/>
    </source>
</evidence>
<dbReference type="Pfam" id="PF03227">
    <property type="entry name" value="GILT"/>
    <property type="match status" value="1"/>
</dbReference>